<reference evidence="2" key="2">
    <citation type="submission" date="2016-06" db="EMBL/GenBank/DDBJ databases">
        <title>The genome of a short-lived fish provides insights into sex chromosome evolution and the genetic control of aging.</title>
        <authorList>
            <person name="Reichwald K."/>
            <person name="Felder M."/>
            <person name="Petzold A."/>
            <person name="Koch P."/>
            <person name="Groth M."/>
            <person name="Platzer M."/>
        </authorList>
    </citation>
    <scope>NUCLEOTIDE SEQUENCE</scope>
    <source>
        <tissue evidence="2">Brain</tissue>
    </source>
</reference>
<dbReference type="EMBL" id="HAED01000726">
    <property type="protein sequence ID" value="SBQ86571.1"/>
    <property type="molecule type" value="Transcribed_RNA"/>
</dbReference>
<accession>A0A1A8HQ93</accession>
<evidence type="ECO:0000313" key="2">
    <source>
        <dbReference type="EMBL" id="SBQ86571.1"/>
    </source>
</evidence>
<protein>
    <submittedName>
        <fullName evidence="2">Mucin 7, secreted</fullName>
    </submittedName>
</protein>
<reference evidence="2" key="1">
    <citation type="submission" date="2016-05" db="EMBL/GenBank/DDBJ databases">
        <authorList>
            <person name="Lavstsen T."/>
            <person name="Jespersen J.S."/>
        </authorList>
    </citation>
    <scope>NUCLEOTIDE SEQUENCE</scope>
    <source>
        <tissue evidence="2">Brain</tissue>
    </source>
</reference>
<organism evidence="2">
    <name type="scientific">Nothobranchius kuhntae</name>
    <name type="common">Beira killifish</name>
    <dbReference type="NCBI Taxonomy" id="321403"/>
    <lineage>
        <taxon>Eukaryota</taxon>
        <taxon>Metazoa</taxon>
        <taxon>Chordata</taxon>
        <taxon>Craniata</taxon>
        <taxon>Vertebrata</taxon>
        <taxon>Euteleostomi</taxon>
        <taxon>Actinopterygii</taxon>
        <taxon>Neopterygii</taxon>
        <taxon>Teleostei</taxon>
        <taxon>Neoteleostei</taxon>
        <taxon>Acanthomorphata</taxon>
        <taxon>Ovalentaria</taxon>
        <taxon>Atherinomorphae</taxon>
        <taxon>Cyprinodontiformes</taxon>
        <taxon>Nothobranchiidae</taxon>
        <taxon>Nothobranchius</taxon>
    </lineage>
</organism>
<sequence>CSMSECSSSKSECSGSESECSGSECSSSMSECPSSSSRVQVIQFPESMSQVFRFPSASVPSLQCYVAFVGVWYPP</sequence>
<proteinExistence type="predicted"/>
<evidence type="ECO:0000256" key="1">
    <source>
        <dbReference type="SAM" id="MobiDB-lite"/>
    </source>
</evidence>
<name>A0A1A8HQ93_NOTKU</name>
<dbReference type="AlphaFoldDB" id="A0A1A8HQ93"/>
<feature type="non-terminal residue" evidence="2">
    <location>
        <position position="1"/>
    </location>
</feature>
<gene>
    <name evidence="2" type="primary">MUC7</name>
</gene>
<feature type="region of interest" description="Disordered" evidence="1">
    <location>
        <begin position="1"/>
        <end position="33"/>
    </location>
</feature>
<feature type="non-terminal residue" evidence="2">
    <location>
        <position position="75"/>
    </location>
</feature>